<dbReference type="GO" id="GO:0015937">
    <property type="term" value="P:coenzyme A biosynthetic process"/>
    <property type="evidence" value="ECO:0007669"/>
    <property type="project" value="UniProtKB-UniRule"/>
</dbReference>
<evidence type="ECO:0000256" key="2">
    <source>
        <dbReference type="ARBA" id="ARBA00022741"/>
    </source>
</evidence>
<evidence type="ECO:0000256" key="1">
    <source>
        <dbReference type="ARBA" id="ARBA00009018"/>
    </source>
</evidence>
<keyword evidence="4 5" id="KW-0173">Coenzyme A biosynthesis</keyword>
<evidence type="ECO:0000313" key="7">
    <source>
        <dbReference type="EMBL" id="PWE31801.1"/>
    </source>
</evidence>
<keyword evidence="3 5" id="KW-0067">ATP-binding</keyword>
<evidence type="ECO:0000256" key="3">
    <source>
        <dbReference type="ARBA" id="ARBA00022840"/>
    </source>
</evidence>
<dbReference type="CDD" id="cd02022">
    <property type="entry name" value="DPCK"/>
    <property type="match status" value="1"/>
</dbReference>
<evidence type="ECO:0000256" key="6">
    <source>
        <dbReference type="NCBIfam" id="TIGR00152"/>
    </source>
</evidence>
<evidence type="ECO:0000313" key="8">
    <source>
        <dbReference type="Proteomes" id="UP000244940"/>
    </source>
</evidence>
<dbReference type="InterPro" id="IPR001977">
    <property type="entry name" value="Depp_CoAkinase"/>
</dbReference>
<comment type="function">
    <text evidence="5">Catalyzes the phosphorylation of the 3'-hydroxyl group of dephosphocoenzyme A to form coenzyme A.</text>
</comment>
<keyword evidence="5" id="KW-0808">Transferase</keyword>
<feature type="binding site" evidence="5">
    <location>
        <begin position="12"/>
        <end position="17"/>
    </location>
    <ligand>
        <name>ATP</name>
        <dbReference type="ChEBI" id="CHEBI:30616"/>
    </ligand>
</feature>
<keyword evidence="5 7" id="KW-0418">Kinase</keyword>
<reference evidence="7 8" key="1">
    <citation type="submission" date="2018-05" db="EMBL/GenBank/DDBJ databases">
        <title>Pararhodobacter marina sp. nov., isolated from deep-sea water of the Indian Ocean.</title>
        <authorList>
            <person name="Lai Q.Sr."/>
            <person name="Liu X."/>
            <person name="Shao Z."/>
        </authorList>
    </citation>
    <scope>NUCLEOTIDE SEQUENCE [LARGE SCALE GENOMIC DNA]</scope>
    <source>
        <strain evidence="7 8">CIC4N-9</strain>
    </source>
</reference>
<dbReference type="GO" id="GO:0005737">
    <property type="term" value="C:cytoplasm"/>
    <property type="evidence" value="ECO:0007669"/>
    <property type="project" value="UniProtKB-SubCell"/>
</dbReference>
<comment type="pathway">
    <text evidence="5">Cofactor biosynthesis; coenzyme A biosynthesis; CoA from (R)-pantothenate: step 5/5.</text>
</comment>
<dbReference type="PANTHER" id="PTHR10695">
    <property type="entry name" value="DEPHOSPHO-COA KINASE-RELATED"/>
    <property type="match status" value="1"/>
</dbReference>
<dbReference type="GO" id="GO:0004140">
    <property type="term" value="F:dephospho-CoA kinase activity"/>
    <property type="evidence" value="ECO:0007669"/>
    <property type="project" value="UniProtKB-UniRule"/>
</dbReference>
<name>A0A2U2CIX3_9RHOB</name>
<sequence>MTLVLGLTGSIGMGKSTTAGFFREAGVPVWDADAAVHALYAKGGDAVAPLAALHPAAVVDGAIDRAALRDWIATDKSALAQIEAVVHPLVGQSRADFIAAHADKPLVVVDVPLLFETGGEKGVDRVLVVSAPPEVQRERVLARPGMTEAHFRTILSKQMPDAEKRARADHVIQTLGLEQTRRAVFDLVAGLSGETRNA</sequence>
<evidence type="ECO:0000256" key="5">
    <source>
        <dbReference type="HAMAP-Rule" id="MF_00376"/>
    </source>
</evidence>
<proteinExistence type="inferred from homology"/>
<dbReference type="Proteomes" id="UP000244940">
    <property type="component" value="Unassembled WGS sequence"/>
</dbReference>
<dbReference type="SUPFAM" id="SSF52540">
    <property type="entry name" value="P-loop containing nucleoside triphosphate hydrolases"/>
    <property type="match status" value="1"/>
</dbReference>
<dbReference type="RefSeq" id="WP_109531602.1">
    <property type="nucleotide sequence ID" value="NZ_QEYD01000001.1"/>
</dbReference>
<keyword evidence="2 5" id="KW-0547">Nucleotide-binding</keyword>
<dbReference type="PANTHER" id="PTHR10695:SF46">
    <property type="entry name" value="BIFUNCTIONAL COENZYME A SYNTHASE-RELATED"/>
    <property type="match status" value="1"/>
</dbReference>
<dbReference type="OrthoDB" id="9812943at2"/>
<accession>A0A2U2CIX3</accession>
<comment type="similarity">
    <text evidence="1 5">Belongs to the CoaE family.</text>
</comment>
<evidence type="ECO:0000256" key="4">
    <source>
        <dbReference type="ARBA" id="ARBA00022993"/>
    </source>
</evidence>
<protein>
    <recommendedName>
        <fullName evidence="5 6">Dephospho-CoA kinase</fullName>
        <ecNumber evidence="5 6">2.7.1.24</ecNumber>
    </recommendedName>
    <alternativeName>
        <fullName evidence="5">Dephosphocoenzyme A kinase</fullName>
    </alternativeName>
</protein>
<dbReference type="GO" id="GO:0005524">
    <property type="term" value="F:ATP binding"/>
    <property type="evidence" value="ECO:0007669"/>
    <property type="project" value="UniProtKB-UniRule"/>
</dbReference>
<dbReference type="NCBIfam" id="TIGR00152">
    <property type="entry name" value="dephospho-CoA kinase"/>
    <property type="match status" value="1"/>
</dbReference>
<comment type="caution">
    <text evidence="7">The sequence shown here is derived from an EMBL/GenBank/DDBJ whole genome shotgun (WGS) entry which is preliminary data.</text>
</comment>
<comment type="subcellular location">
    <subcellularLocation>
        <location evidence="5">Cytoplasm</location>
    </subcellularLocation>
</comment>
<dbReference type="UniPathway" id="UPA00241">
    <property type="reaction ID" value="UER00356"/>
</dbReference>
<dbReference type="EMBL" id="QEYD01000001">
    <property type="protein sequence ID" value="PWE31801.1"/>
    <property type="molecule type" value="Genomic_DNA"/>
</dbReference>
<dbReference type="EC" id="2.7.1.24" evidence="5 6"/>
<dbReference type="HAMAP" id="MF_00376">
    <property type="entry name" value="Dephospho_CoA_kinase"/>
    <property type="match status" value="1"/>
</dbReference>
<comment type="catalytic activity">
    <reaction evidence="5">
        <text>3'-dephospho-CoA + ATP = ADP + CoA + H(+)</text>
        <dbReference type="Rhea" id="RHEA:18245"/>
        <dbReference type="ChEBI" id="CHEBI:15378"/>
        <dbReference type="ChEBI" id="CHEBI:30616"/>
        <dbReference type="ChEBI" id="CHEBI:57287"/>
        <dbReference type="ChEBI" id="CHEBI:57328"/>
        <dbReference type="ChEBI" id="CHEBI:456216"/>
        <dbReference type="EC" id="2.7.1.24"/>
    </reaction>
</comment>
<dbReference type="InterPro" id="IPR027417">
    <property type="entry name" value="P-loop_NTPase"/>
</dbReference>
<dbReference type="GeneID" id="94363656"/>
<dbReference type="AlphaFoldDB" id="A0A2U2CIX3"/>
<keyword evidence="8" id="KW-1185">Reference proteome</keyword>
<dbReference type="Pfam" id="PF01121">
    <property type="entry name" value="CoaE"/>
    <property type="match status" value="1"/>
</dbReference>
<dbReference type="PROSITE" id="PS51219">
    <property type="entry name" value="DPCK"/>
    <property type="match status" value="1"/>
</dbReference>
<organism evidence="7 8">
    <name type="scientific">Pararhodobacter marinus</name>
    <dbReference type="NCBI Taxonomy" id="2184063"/>
    <lineage>
        <taxon>Bacteria</taxon>
        <taxon>Pseudomonadati</taxon>
        <taxon>Pseudomonadota</taxon>
        <taxon>Alphaproteobacteria</taxon>
        <taxon>Rhodobacterales</taxon>
        <taxon>Paracoccaceae</taxon>
        <taxon>Pararhodobacter</taxon>
    </lineage>
</organism>
<gene>
    <name evidence="5" type="primary">coaE</name>
    <name evidence="7" type="ORF">C4N9_02020</name>
</gene>
<dbReference type="Gene3D" id="3.40.50.300">
    <property type="entry name" value="P-loop containing nucleotide triphosphate hydrolases"/>
    <property type="match status" value="1"/>
</dbReference>
<keyword evidence="5" id="KW-0963">Cytoplasm</keyword>